<feature type="compositionally biased region" description="Basic and acidic residues" evidence="1">
    <location>
        <begin position="120"/>
        <end position="134"/>
    </location>
</feature>
<sequence length="149" mass="16520">MCSDREVCVWTIFLKDHPLLAKPIWKSYRSGGCKCQTYLKKLQIWLLPRLQAAEGFLSDVYGNYDAAFYLAGVSLALSGAICIPLRRIARWESERVKKRVKSALSISSTVSVGERPNTGDTDRRTPGAVEEGRRRNNGGIGSGVDKRAS</sequence>
<comment type="caution">
    <text evidence="3">The sequence shown here is derived from an EMBL/GenBank/DDBJ whole genome shotgun (WGS) entry which is preliminary data.</text>
</comment>
<protein>
    <submittedName>
        <fullName evidence="3">Monocarboxylate transporter 9</fullName>
    </submittedName>
</protein>
<proteinExistence type="predicted"/>
<gene>
    <name evidence="3" type="ORF">PoB_003435200</name>
</gene>
<feature type="transmembrane region" description="Helical" evidence="2">
    <location>
        <begin position="66"/>
        <end position="89"/>
    </location>
</feature>
<dbReference type="EMBL" id="BLXT01003916">
    <property type="protein sequence ID" value="GFO07847.1"/>
    <property type="molecule type" value="Genomic_DNA"/>
</dbReference>
<keyword evidence="4" id="KW-1185">Reference proteome</keyword>
<feature type="region of interest" description="Disordered" evidence="1">
    <location>
        <begin position="108"/>
        <end position="149"/>
    </location>
</feature>
<organism evidence="3 4">
    <name type="scientific">Plakobranchus ocellatus</name>
    <dbReference type="NCBI Taxonomy" id="259542"/>
    <lineage>
        <taxon>Eukaryota</taxon>
        <taxon>Metazoa</taxon>
        <taxon>Spiralia</taxon>
        <taxon>Lophotrochozoa</taxon>
        <taxon>Mollusca</taxon>
        <taxon>Gastropoda</taxon>
        <taxon>Heterobranchia</taxon>
        <taxon>Euthyneura</taxon>
        <taxon>Panpulmonata</taxon>
        <taxon>Sacoglossa</taxon>
        <taxon>Placobranchoidea</taxon>
        <taxon>Plakobranchidae</taxon>
        <taxon>Plakobranchus</taxon>
    </lineage>
</organism>
<evidence type="ECO:0000313" key="4">
    <source>
        <dbReference type="Proteomes" id="UP000735302"/>
    </source>
</evidence>
<keyword evidence="2" id="KW-0812">Transmembrane</keyword>
<evidence type="ECO:0000313" key="3">
    <source>
        <dbReference type="EMBL" id="GFO07847.1"/>
    </source>
</evidence>
<dbReference type="AlphaFoldDB" id="A0AAV4ALG4"/>
<evidence type="ECO:0000256" key="1">
    <source>
        <dbReference type="SAM" id="MobiDB-lite"/>
    </source>
</evidence>
<dbReference type="Proteomes" id="UP000735302">
    <property type="component" value="Unassembled WGS sequence"/>
</dbReference>
<accession>A0AAV4ALG4</accession>
<reference evidence="3 4" key="1">
    <citation type="journal article" date="2021" name="Elife">
        <title>Chloroplast acquisition without the gene transfer in kleptoplastic sea slugs, Plakobranchus ocellatus.</title>
        <authorList>
            <person name="Maeda T."/>
            <person name="Takahashi S."/>
            <person name="Yoshida T."/>
            <person name="Shimamura S."/>
            <person name="Takaki Y."/>
            <person name="Nagai Y."/>
            <person name="Toyoda A."/>
            <person name="Suzuki Y."/>
            <person name="Arimoto A."/>
            <person name="Ishii H."/>
            <person name="Satoh N."/>
            <person name="Nishiyama T."/>
            <person name="Hasebe M."/>
            <person name="Maruyama T."/>
            <person name="Minagawa J."/>
            <person name="Obokata J."/>
            <person name="Shigenobu S."/>
        </authorList>
    </citation>
    <scope>NUCLEOTIDE SEQUENCE [LARGE SCALE GENOMIC DNA]</scope>
</reference>
<keyword evidence="2" id="KW-0472">Membrane</keyword>
<name>A0AAV4ALG4_9GAST</name>
<evidence type="ECO:0000256" key="2">
    <source>
        <dbReference type="SAM" id="Phobius"/>
    </source>
</evidence>
<keyword evidence="2" id="KW-1133">Transmembrane helix</keyword>